<dbReference type="GO" id="GO:0005577">
    <property type="term" value="C:fibrinogen complex"/>
    <property type="evidence" value="ECO:0007669"/>
    <property type="project" value="TreeGrafter"/>
</dbReference>
<dbReference type="SMART" id="SM00186">
    <property type="entry name" value="FBG"/>
    <property type="match status" value="1"/>
</dbReference>
<keyword evidence="2" id="KW-0964">Secreted</keyword>
<dbReference type="PANTHER" id="PTHR47221:SF5">
    <property type="entry name" value="FIBRINOGEN C-TERMINAL DOMAIN-CONTAINING PROTEIN"/>
    <property type="match status" value="1"/>
</dbReference>
<proteinExistence type="predicted"/>
<evidence type="ECO:0000313" key="7">
    <source>
        <dbReference type="EMBL" id="CAC5417476.1"/>
    </source>
</evidence>
<dbReference type="Pfam" id="PF00147">
    <property type="entry name" value="Fibrinogen_C"/>
    <property type="match status" value="1"/>
</dbReference>
<name>A0A6J8EBW9_MYTCO</name>
<dbReference type="InterPro" id="IPR014716">
    <property type="entry name" value="Fibrinogen_a/b/g_C_1"/>
</dbReference>
<evidence type="ECO:0000256" key="2">
    <source>
        <dbReference type="ARBA" id="ARBA00022525"/>
    </source>
</evidence>
<dbReference type="InterPro" id="IPR037579">
    <property type="entry name" value="FIB_ANG-like"/>
</dbReference>
<evidence type="ECO:0000256" key="1">
    <source>
        <dbReference type="ARBA" id="ARBA00004613"/>
    </source>
</evidence>
<gene>
    <name evidence="7" type="ORF">MCOR_49973</name>
</gene>
<dbReference type="InterPro" id="IPR002181">
    <property type="entry name" value="Fibrinogen_a/b/g_C_dom"/>
</dbReference>
<evidence type="ECO:0000256" key="3">
    <source>
        <dbReference type="ARBA" id="ARBA00023157"/>
    </source>
</evidence>
<dbReference type="Gene3D" id="3.90.215.10">
    <property type="entry name" value="Gamma Fibrinogen, chain A, domain 1"/>
    <property type="match status" value="1"/>
</dbReference>
<feature type="domain" description="Fibrinogen C-terminal" evidence="6">
    <location>
        <begin position="31"/>
        <end position="246"/>
    </location>
</feature>
<reference evidence="7 8" key="1">
    <citation type="submission" date="2020-06" db="EMBL/GenBank/DDBJ databases">
        <authorList>
            <person name="Li R."/>
            <person name="Bekaert M."/>
        </authorList>
    </citation>
    <scope>NUCLEOTIDE SEQUENCE [LARGE SCALE GENOMIC DNA]</scope>
    <source>
        <strain evidence="8">wild</strain>
    </source>
</reference>
<dbReference type="OrthoDB" id="6145874at2759"/>
<organism evidence="7 8">
    <name type="scientific">Mytilus coruscus</name>
    <name type="common">Sea mussel</name>
    <dbReference type="NCBI Taxonomy" id="42192"/>
    <lineage>
        <taxon>Eukaryota</taxon>
        <taxon>Metazoa</taxon>
        <taxon>Spiralia</taxon>
        <taxon>Lophotrochozoa</taxon>
        <taxon>Mollusca</taxon>
        <taxon>Bivalvia</taxon>
        <taxon>Autobranchia</taxon>
        <taxon>Pteriomorphia</taxon>
        <taxon>Mytilida</taxon>
        <taxon>Mytiloidea</taxon>
        <taxon>Mytilidae</taxon>
        <taxon>Mytilinae</taxon>
        <taxon>Mytilus</taxon>
    </lineage>
</organism>
<dbReference type="PANTHER" id="PTHR47221">
    <property type="entry name" value="FIBRINOGEN ALPHA CHAIN"/>
    <property type="match status" value="1"/>
</dbReference>
<dbReference type="GO" id="GO:0034116">
    <property type="term" value="P:positive regulation of heterotypic cell-cell adhesion"/>
    <property type="evidence" value="ECO:0007669"/>
    <property type="project" value="TreeGrafter"/>
</dbReference>
<keyword evidence="4" id="KW-0325">Glycoprotein</keyword>
<evidence type="ECO:0000256" key="4">
    <source>
        <dbReference type="ARBA" id="ARBA00023180"/>
    </source>
</evidence>
<keyword evidence="3" id="KW-1015">Disulfide bond</keyword>
<dbReference type="CDD" id="cd00087">
    <property type="entry name" value="FReD"/>
    <property type="match status" value="1"/>
</dbReference>
<evidence type="ECO:0000313" key="8">
    <source>
        <dbReference type="Proteomes" id="UP000507470"/>
    </source>
</evidence>
<dbReference type="GO" id="GO:0005201">
    <property type="term" value="F:extracellular matrix structural constituent"/>
    <property type="evidence" value="ECO:0007669"/>
    <property type="project" value="TreeGrafter"/>
</dbReference>
<evidence type="ECO:0000256" key="5">
    <source>
        <dbReference type="SAM" id="MobiDB-lite"/>
    </source>
</evidence>
<comment type="subcellular location">
    <subcellularLocation>
        <location evidence="1">Secreted</location>
    </subcellularLocation>
</comment>
<feature type="region of interest" description="Disordered" evidence="5">
    <location>
        <begin position="1"/>
        <end position="22"/>
    </location>
</feature>
<dbReference type="PROSITE" id="PS51406">
    <property type="entry name" value="FIBRINOGEN_C_2"/>
    <property type="match status" value="1"/>
</dbReference>
<dbReference type="EMBL" id="CACVKT020008742">
    <property type="protein sequence ID" value="CAC5417476.1"/>
    <property type="molecule type" value="Genomic_DNA"/>
</dbReference>
<accession>A0A6J8EBW9</accession>
<evidence type="ECO:0000259" key="6">
    <source>
        <dbReference type="PROSITE" id="PS51406"/>
    </source>
</evidence>
<keyword evidence="8" id="KW-1185">Reference proteome</keyword>
<dbReference type="AlphaFoldDB" id="A0A6J8EBW9"/>
<dbReference type="InterPro" id="IPR036056">
    <property type="entry name" value="Fibrinogen-like_C"/>
</dbReference>
<dbReference type="Proteomes" id="UP000507470">
    <property type="component" value="Unassembled WGS sequence"/>
</dbReference>
<protein>
    <submittedName>
        <fullName evidence="7">Fibrinogen-like protein 1</fullName>
    </submittedName>
</protein>
<dbReference type="GO" id="GO:0030674">
    <property type="term" value="F:protein-macromolecule adaptor activity"/>
    <property type="evidence" value="ECO:0007669"/>
    <property type="project" value="TreeGrafter"/>
</dbReference>
<dbReference type="SUPFAM" id="SSF56496">
    <property type="entry name" value="Fibrinogen C-terminal domain-like"/>
    <property type="match status" value="1"/>
</dbReference>
<sequence>MKPTIRGKTSNFKTTSDKRSTATTIDRTTENETAAMIIDCSEIPGGSLSGVYTVYIDYQPVEIYCELRADSDTKKTGTTDFYWNWHEYKQGFGNVNFEYWLGNDNLHKILSSKNYKLRIDLEDWNGNAKYADYNTFVVGSEDTNYTLTISGYSGDAGDSIINPPSDSMSQMYGMEFSTSDRDNDKIPFYKAAESTRSGWWLKWSTDANLNGVYYKGGQTASDGIFWKSWQSSQYSLKSVSMKIKPS</sequence>